<organism evidence="1 2">
    <name type="scientific">Frateuria aurantia (strain ATCC 33424 / DSM 6220 / KCTC 2777 / LMG 1558 / NBRC 3245 / NCIMB 13370)</name>
    <name type="common">Acetobacter aurantius</name>
    <dbReference type="NCBI Taxonomy" id="767434"/>
    <lineage>
        <taxon>Bacteria</taxon>
        <taxon>Pseudomonadati</taxon>
        <taxon>Pseudomonadota</taxon>
        <taxon>Gammaproteobacteria</taxon>
        <taxon>Lysobacterales</taxon>
        <taxon>Rhodanobacteraceae</taxon>
        <taxon>Frateuria</taxon>
    </lineage>
</organism>
<name>H8L676_FRAAD</name>
<dbReference type="AlphaFoldDB" id="H8L676"/>
<accession>H8L676</accession>
<dbReference type="eggNOG" id="ENOG5032ZQZ">
    <property type="taxonomic scope" value="Bacteria"/>
</dbReference>
<dbReference type="EMBL" id="CP003350">
    <property type="protein sequence ID" value="AFC85920.1"/>
    <property type="molecule type" value="Genomic_DNA"/>
</dbReference>
<dbReference type="RefSeq" id="WP_014402925.1">
    <property type="nucleotide sequence ID" value="NC_017033.1"/>
</dbReference>
<dbReference type="OrthoDB" id="9034327at2"/>
<keyword evidence="2" id="KW-1185">Reference proteome</keyword>
<reference evidence="1" key="1">
    <citation type="submission" date="2012-02" db="EMBL/GenBank/DDBJ databases">
        <title>The complete genome of Frateuria aurantia DSM 6220.</title>
        <authorList>
            <consortium name="US DOE Joint Genome Institute (JGI-PGF)"/>
            <person name="Lucas S."/>
            <person name="Copeland A."/>
            <person name="Lapidus A."/>
            <person name="Glavina del Rio T."/>
            <person name="Dalin E."/>
            <person name="Tice H."/>
            <person name="Bruce D."/>
            <person name="Goodwin L."/>
            <person name="Pitluck S."/>
            <person name="Peters L."/>
            <person name="Ovchinnikova G."/>
            <person name="Teshima H."/>
            <person name="Kyrpides N."/>
            <person name="Mavromatis K."/>
            <person name="Ivanova N."/>
            <person name="Brettin T."/>
            <person name="Detter J.C."/>
            <person name="Han C."/>
            <person name="Larimer F."/>
            <person name="Land M."/>
            <person name="Hauser L."/>
            <person name="Markowitz V."/>
            <person name="Cheng J.-F."/>
            <person name="Hugenholtz P."/>
            <person name="Woyke T."/>
            <person name="Wu D."/>
            <person name="Brambilla E."/>
            <person name="Klenk H.-P."/>
            <person name="Eisen J.A."/>
        </authorList>
    </citation>
    <scope>NUCLEOTIDE SEQUENCE</scope>
    <source>
        <strain evidence="1">DSM 6220</strain>
    </source>
</reference>
<gene>
    <name evidence="1" type="ordered locus">Fraau_1499</name>
</gene>
<evidence type="ECO:0000313" key="1">
    <source>
        <dbReference type="EMBL" id="AFC85920.1"/>
    </source>
</evidence>
<dbReference type="Proteomes" id="UP000005234">
    <property type="component" value="Chromosome"/>
</dbReference>
<dbReference type="InterPro" id="IPR049156">
    <property type="entry name" value="Phage_chap_TAC_15-like"/>
</dbReference>
<sequence length="129" mass="13631">MQFEINGRQYQSAKMDTRKQFHVARRLAPAMGSLAAVAASGSVDNLSVLSPLASAIAAMPDADCDFVLDACLAVVSLNQSGSWVQIANRSGGLQFDEIELGEMLQIAAKVIQENLGGFLPAKAAPLPKQ</sequence>
<dbReference type="Pfam" id="PF21822">
    <property type="entry name" value="Phage_TAC_15"/>
    <property type="match status" value="1"/>
</dbReference>
<dbReference type="HOGENOM" id="CLU_124318_0_0_6"/>
<evidence type="ECO:0008006" key="3">
    <source>
        <dbReference type="Google" id="ProtNLM"/>
    </source>
</evidence>
<proteinExistence type="predicted"/>
<dbReference type="KEGG" id="fau:Fraau_1499"/>
<evidence type="ECO:0000313" key="2">
    <source>
        <dbReference type="Proteomes" id="UP000005234"/>
    </source>
</evidence>
<dbReference type="STRING" id="767434.Fraau_1499"/>
<protein>
    <recommendedName>
        <fullName evidence="3">Bacteriophage protein</fullName>
    </recommendedName>
</protein>